<proteinExistence type="predicted"/>
<reference evidence="1" key="1">
    <citation type="submission" date="2023-04" db="EMBL/GenBank/DDBJ databases">
        <title>A chromosome-level genome assembly of the parasitoid wasp Eretmocerus hayati.</title>
        <authorList>
            <person name="Zhong Y."/>
            <person name="Liu S."/>
            <person name="Liu Y."/>
        </authorList>
    </citation>
    <scope>NUCLEOTIDE SEQUENCE</scope>
    <source>
        <strain evidence="1">ZJU_SS_LIU_2023</strain>
    </source>
</reference>
<keyword evidence="2" id="KW-1185">Reference proteome</keyword>
<evidence type="ECO:0000313" key="2">
    <source>
        <dbReference type="Proteomes" id="UP001239111"/>
    </source>
</evidence>
<comment type="caution">
    <text evidence="1">The sequence shown here is derived from an EMBL/GenBank/DDBJ whole genome shotgun (WGS) entry which is preliminary data.</text>
</comment>
<evidence type="ECO:0000313" key="1">
    <source>
        <dbReference type="EMBL" id="KAJ8665555.1"/>
    </source>
</evidence>
<organism evidence="1 2">
    <name type="scientific">Eretmocerus hayati</name>
    <dbReference type="NCBI Taxonomy" id="131215"/>
    <lineage>
        <taxon>Eukaryota</taxon>
        <taxon>Metazoa</taxon>
        <taxon>Ecdysozoa</taxon>
        <taxon>Arthropoda</taxon>
        <taxon>Hexapoda</taxon>
        <taxon>Insecta</taxon>
        <taxon>Pterygota</taxon>
        <taxon>Neoptera</taxon>
        <taxon>Endopterygota</taxon>
        <taxon>Hymenoptera</taxon>
        <taxon>Apocrita</taxon>
        <taxon>Proctotrupomorpha</taxon>
        <taxon>Chalcidoidea</taxon>
        <taxon>Aphelinidae</taxon>
        <taxon>Aphelininae</taxon>
        <taxon>Eretmocerus</taxon>
    </lineage>
</organism>
<dbReference type="Proteomes" id="UP001239111">
    <property type="component" value="Chromosome 4"/>
</dbReference>
<sequence>MVGIDVYSECKSSTLITSLNHIGVSVSYDEVKRCRTGLAAHTMDSCQDEVSLPSNFDPEEYTLVAVDTLDELEATMSGLDLSHDSVVVAFRNRTDRDVYKPNVSATNIDRKARAIRKQLPCQRILDFEEPLGDIQPPSDMVNSTIPITEESLDEILVDVLAWLHCRMNVEYETRIPSVQSNQTTSVWDATQALLLDDNRPVRRVGYLPTLVAPITEYQTVCTILKNCKSILSQLKQNYLPLFCDEGVYHIVRYITLVIDEFNDIPTFLGIFHMLKVVQKCIGEYLEESVFEHLFVETSTFGERVAEQVLEGTNYVRSTKGFLLLGEVLQRLQIEAFFNEQGTDPFQDELSLIQTLQQTLSEANKHERRILYRDSKGQLGSF</sequence>
<protein>
    <submittedName>
        <fullName evidence="1">Uncharacterized protein</fullName>
    </submittedName>
</protein>
<name>A0ACC2N312_9HYME</name>
<gene>
    <name evidence="1" type="ORF">QAD02_007217</name>
</gene>
<dbReference type="EMBL" id="CM056744">
    <property type="protein sequence ID" value="KAJ8665555.1"/>
    <property type="molecule type" value="Genomic_DNA"/>
</dbReference>
<accession>A0ACC2N312</accession>